<dbReference type="InterPro" id="IPR027944">
    <property type="entry name" value="SEO_C"/>
</dbReference>
<accession>A0A6A1VG61</accession>
<dbReference type="Pfam" id="PF14576">
    <property type="entry name" value="SEO_N"/>
    <property type="match status" value="1"/>
</dbReference>
<evidence type="ECO:0000313" key="3">
    <source>
        <dbReference type="EMBL" id="KAB1211721.1"/>
    </source>
</evidence>
<reference evidence="3 4" key="1">
    <citation type="journal article" date="2019" name="Plant Biotechnol. J.">
        <title>The red bayberry genome and genetic basis of sex determination.</title>
        <authorList>
            <person name="Jia H.M."/>
            <person name="Jia H.J."/>
            <person name="Cai Q.L."/>
            <person name="Wang Y."/>
            <person name="Zhao H.B."/>
            <person name="Yang W.F."/>
            <person name="Wang G.Y."/>
            <person name="Li Y.H."/>
            <person name="Zhan D.L."/>
            <person name="Shen Y.T."/>
            <person name="Niu Q.F."/>
            <person name="Chang L."/>
            <person name="Qiu J."/>
            <person name="Zhao L."/>
            <person name="Xie H.B."/>
            <person name="Fu W.Y."/>
            <person name="Jin J."/>
            <person name="Li X.W."/>
            <person name="Jiao Y."/>
            <person name="Zhou C.C."/>
            <person name="Tu T."/>
            <person name="Chai C.Y."/>
            <person name="Gao J.L."/>
            <person name="Fan L.J."/>
            <person name="van de Weg E."/>
            <person name="Wang J.Y."/>
            <person name="Gao Z.S."/>
        </authorList>
    </citation>
    <scope>NUCLEOTIDE SEQUENCE [LARGE SCALE GENOMIC DNA]</scope>
    <source>
        <tissue evidence="3">Leaves</tissue>
    </source>
</reference>
<dbReference type="InterPro" id="IPR027942">
    <property type="entry name" value="SEO_N"/>
</dbReference>
<evidence type="ECO:0000259" key="2">
    <source>
        <dbReference type="Pfam" id="PF14577"/>
    </source>
</evidence>
<dbReference type="PANTHER" id="PTHR33232:SF16">
    <property type="entry name" value="PROTEIN SIEVE ELEMENT OCCLUSION A"/>
    <property type="match status" value="1"/>
</dbReference>
<dbReference type="AlphaFoldDB" id="A0A6A1VG61"/>
<dbReference type="EMBL" id="RXIC02000024">
    <property type="protein sequence ID" value="KAB1211721.1"/>
    <property type="molecule type" value="Genomic_DNA"/>
</dbReference>
<feature type="domain" description="Sieve element occlusion N-terminal" evidence="1">
    <location>
        <begin position="29"/>
        <end position="311"/>
    </location>
</feature>
<protein>
    <recommendedName>
        <fullName evidence="5">Protein SIEVE ELEMENT OCCLUSION B</fullName>
    </recommendedName>
</protein>
<name>A0A6A1VG61_9ROSI</name>
<comment type="caution">
    <text evidence="3">The sequence shown here is derived from an EMBL/GenBank/DDBJ whole genome shotgun (WGS) entry which is preliminary data.</text>
</comment>
<dbReference type="Proteomes" id="UP000516437">
    <property type="component" value="Chromosome 6"/>
</dbReference>
<proteinExistence type="predicted"/>
<dbReference type="Pfam" id="PF14577">
    <property type="entry name" value="SEO_C"/>
    <property type="match status" value="1"/>
</dbReference>
<evidence type="ECO:0000313" key="4">
    <source>
        <dbReference type="Proteomes" id="UP000516437"/>
    </source>
</evidence>
<dbReference type="InterPro" id="IPR039299">
    <property type="entry name" value="SEOA"/>
</dbReference>
<dbReference type="GO" id="GO:0010088">
    <property type="term" value="P:phloem development"/>
    <property type="evidence" value="ECO:0007669"/>
    <property type="project" value="InterPro"/>
</dbReference>
<evidence type="ECO:0008006" key="5">
    <source>
        <dbReference type="Google" id="ProtNLM"/>
    </source>
</evidence>
<sequence>MAITQTSANTQQLRRGNRLMFSSSDDNVNVLAMQIQATHAPDGREVDVRPLLRIIEEIFKRATPNMAAIVAPGIQGLKEALEDKTRQGNFVSVEALAHIVDRISCELACKCSGSQEADTITISMLNMLANYSWDAKLVLLLSAFALNYGEFWLVAQNYTSNQLAKSVAFLRQLPEILDHSSILKPQFEAVNNLVKVMLEITRCIVELVELPPQYITTDDAALSMALVHMPIAVYWTIRSAVACVSRFSGLAGLGHEQIVSTAEGWELPTLAHKISNMHSHLATQLATCYRHIDERKVVLAYQNLLHLLEVIDTDNISILKELICPKDDPQPLFDGATHKRVDVYVLRRKTVLLLISDLDILQEELAVLEHIYAEALQPPSRTERQFEVVWLPISDPNSPWTETRKKQFETLQASMQWYSVHNPSYLERAVIKLIKEVWNFRGKPILVVLDPQGQVANPNALHMMWIWGSAAFPFCTAREEDLWKTETWGLELLVYGIDPTILTWISEGRYICLYGGEDMQWIQKFTFAARDMAQAAGISLGMVYVGKSYPKERVRRNTEAIREEKLSHYWQDLNLVRRFWFRIESMWQSKIQLGRTVENDPVMQEVMTLMSFDGSEGGWALLSRGSAEMTKAKGSTFLACLMQYETWKEQAQVKGLVPAIGDHLMQLQTPHHCNRLVLPGTAGRIPERVVCSECGRSMEKFIMYKCCDD</sequence>
<keyword evidence="4" id="KW-1185">Reference proteome</keyword>
<dbReference type="OrthoDB" id="1854460at2759"/>
<gene>
    <name evidence="3" type="ORF">CJ030_MR6G022429</name>
</gene>
<dbReference type="PANTHER" id="PTHR33232">
    <property type="entry name" value="PROTEIN SIEVE ELEMENT OCCLUSION B-LIKE"/>
    <property type="match status" value="1"/>
</dbReference>
<organism evidence="3 4">
    <name type="scientific">Morella rubra</name>
    <name type="common">Chinese bayberry</name>
    <dbReference type="NCBI Taxonomy" id="262757"/>
    <lineage>
        <taxon>Eukaryota</taxon>
        <taxon>Viridiplantae</taxon>
        <taxon>Streptophyta</taxon>
        <taxon>Embryophyta</taxon>
        <taxon>Tracheophyta</taxon>
        <taxon>Spermatophyta</taxon>
        <taxon>Magnoliopsida</taxon>
        <taxon>eudicotyledons</taxon>
        <taxon>Gunneridae</taxon>
        <taxon>Pentapetalae</taxon>
        <taxon>rosids</taxon>
        <taxon>fabids</taxon>
        <taxon>Fagales</taxon>
        <taxon>Myricaceae</taxon>
        <taxon>Morella</taxon>
    </lineage>
</organism>
<feature type="domain" description="Sieve element occlusion C-terminal" evidence="2">
    <location>
        <begin position="478"/>
        <end position="707"/>
    </location>
</feature>
<evidence type="ECO:0000259" key="1">
    <source>
        <dbReference type="Pfam" id="PF14576"/>
    </source>
</evidence>